<keyword evidence="3" id="KW-0998">Cell outer membrane</keyword>
<dbReference type="Gene3D" id="3.30.1330.60">
    <property type="entry name" value="OmpA-like domain"/>
    <property type="match status" value="1"/>
</dbReference>
<keyword evidence="5" id="KW-0175">Coiled coil</keyword>
<evidence type="ECO:0000256" key="1">
    <source>
        <dbReference type="ARBA" id="ARBA00004442"/>
    </source>
</evidence>
<dbReference type="EMBL" id="CP063849">
    <property type="protein sequence ID" value="QOY88521.1"/>
    <property type="molecule type" value="Genomic_DNA"/>
</dbReference>
<dbReference type="AlphaFoldDB" id="A0A7S7SLJ8"/>
<keyword evidence="2 4" id="KW-0472">Membrane</keyword>
<evidence type="ECO:0000256" key="6">
    <source>
        <dbReference type="SAM" id="SignalP"/>
    </source>
</evidence>
<dbReference type="SMART" id="SM00089">
    <property type="entry name" value="PKD"/>
    <property type="match status" value="2"/>
</dbReference>
<dbReference type="PANTHER" id="PTHR30329:SF21">
    <property type="entry name" value="LIPOPROTEIN YIAD-RELATED"/>
    <property type="match status" value="1"/>
</dbReference>
<dbReference type="Gene3D" id="2.60.40.10">
    <property type="entry name" value="Immunoglobulins"/>
    <property type="match status" value="2"/>
</dbReference>
<gene>
    <name evidence="8" type="ORF">IRI77_00730</name>
</gene>
<keyword evidence="6" id="KW-0732">Signal</keyword>
<keyword evidence="9" id="KW-1185">Reference proteome</keyword>
<evidence type="ECO:0000256" key="3">
    <source>
        <dbReference type="ARBA" id="ARBA00023237"/>
    </source>
</evidence>
<dbReference type="PRINTS" id="PR01021">
    <property type="entry name" value="OMPADOMAIN"/>
</dbReference>
<name>A0A7S7SLJ8_PALFE</name>
<evidence type="ECO:0000256" key="5">
    <source>
        <dbReference type="SAM" id="Coils"/>
    </source>
</evidence>
<dbReference type="SUPFAM" id="SSF103088">
    <property type="entry name" value="OmpA-like"/>
    <property type="match status" value="1"/>
</dbReference>
<dbReference type="Proteomes" id="UP000593892">
    <property type="component" value="Chromosome"/>
</dbReference>
<evidence type="ECO:0000259" key="7">
    <source>
        <dbReference type="PROSITE" id="PS51123"/>
    </source>
</evidence>
<feature type="coiled-coil region" evidence="5">
    <location>
        <begin position="177"/>
        <end position="204"/>
    </location>
</feature>
<evidence type="ECO:0000313" key="9">
    <source>
        <dbReference type="Proteomes" id="UP000593892"/>
    </source>
</evidence>
<evidence type="ECO:0000256" key="4">
    <source>
        <dbReference type="PROSITE-ProRule" id="PRU00473"/>
    </source>
</evidence>
<feature type="signal peptide" evidence="6">
    <location>
        <begin position="1"/>
        <end position="21"/>
    </location>
</feature>
<dbReference type="InterPro" id="IPR022409">
    <property type="entry name" value="PKD/Chitinase_dom"/>
</dbReference>
<dbReference type="InterPro" id="IPR035986">
    <property type="entry name" value="PKD_dom_sf"/>
</dbReference>
<comment type="subcellular location">
    <subcellularLocation>
        <location evidence="1">Cell outer membrane</location>
    </subcellularLocation>
</comment>
<dbReference type="PANTHER" id="PTHR30329">
    <property type="entry name" value="STATOR ELEMENT OF FLAGELLAR MOTOR COMPLEX"/>
    <property type="match status" value="1"/>
</dbReference>
<organism evidence="8 9">
    <name type="scientific">Paludibaculum fermentans</name>
    <dbReference type="NCBI Taxonomy" id="1473598"/>
    <lineage>
        <taxon>Bacteria</taxon>
        <taxon>Pseudomonadati</taxon>
        <taxon>Acidobacteriota</taxon>
        <taxon>Terriglobia</taxon>
        <taxon>Bryobacterales</taxon>
        <taxon>Bryobacteraceae</taxon>
        <taxon>Paludibaculum</taxon>
    </lineage>
</organism>
<dbReference type="InterPro" id="IPR013783">
    <property type="entry name" value="Ig-like_fold"/>
</dbReference>
<dbReference type="Pfam" id="PF00691">
    <property type="entry name" value="OmpA"/>
    <property type="match status" value="1"/>
</dbReference>
<sequence length="1002" mass="107219">MKATMLKTVLAALLLTTLGYGQMVTGVTKDDWEEINFEFNSAVLTDGFPSLLRLAELLNKNPEYKVKLDGHTDSIGSEKYNEKLSLRRAEAVKGFLEKYGARAGQMEVVPRGKRNPRTENNTKEGRWINRRVQLVVTDKDGKIIGAGGVGDAIRAMQAQCPDYSQTLAEILKKLDKLDDIAKMLADLKAENGKLRSDVDALKAGGAAATPAQAAQIERASKAATPDDVQRIASKTAEEAVAKAHDPRFSILGMNVGADNNRNVTFSGRGRYFAPFKENFAIQAQGEYMYFKERQEAQFDLGLVNRFTKRGQAGLFSSFKHVGLEGMQNGGNLGQASMTLDYIFSRGRVGFFGSKGFMDNAVVNRTMISRNVWDEAYLKIVDQAGVSTALTLFGKTMLEANMGMLSVHGGSNKPGGTIRFIQPLNNKIALTLEGGFNETYVGNNANGRVVAGIQFGNYVQPKEYLEMDKPIPVDVPRVRYEMLTRRVRTGNDAPIADAGPDQIGAPAGIINLDGSASFDPDGDPITFQWVQVAGPSVGLSGATTSKPSFTGVEGQTYSFRLTVKDSYGLASLARVTITTRTASKVIIQKFTATPSTIKSGATSTLAWQVLNADEVTISSVGKVNAQAGTTPVSPADTTTYTLTAKNKDSEVSETVTVTVEKPTIRIVSFRAAPATINLGEASNLVWETENADSVSISTIGTVQVTGTTSVSPKETTTYTLTATNKFGTVNATATVTVNKPNAPRILNFSGNPLEIGQGESSTLTWDVQGATEVDISHVGSQTLKGSTPVTPSGTTTYILTAKNSGGEATASVTITVIPKPTVTFSASPTTTAKPGDPSRLTWTTTGATNVTISGVGAVALNGSVDVTPQTDTTYTITASNAKFSTTQTVTVKVTPVKPPDEVVDPPVIHLNTPDYIETLYRDIFLDASGSTDPQGLPLTYKWEQVGQVNNNSAAAILSSTSPVTRVQLGGQFGDYIFRVTVTNSKGKSAYKDIRVRFVLTRRP</sequence>
<feature type="domain" description="OmpA-like" evidence="7">
    <location>
        <begin position="24"/>
        <end position="140"/>
    </location>
</feature>
<protein>
    <submittedName>
        <fullName evidence="8">OmpA family protein</fullName>
    </submittedName>
</protein>
<dbReference type="InterPro" id="IPR006665">
    <property type="entry name" value="OmpA-like"/>
</dbReference>
<dbReference type="PROSITE" id="PS51123">
    <property type="entry name" value="OMPA_2"/>
    <property type="match status" value="1"/>
</dbReference>
<dbReference type="InterPro" id="IPR050330">
    <property type="entry name" value="Bact_OuterMem_StrucFunc"/>
</dbReference>
<dbReference type="KEGG" id="pfer:IRI77_00730"/>
<dbReference type="InterPro" id="IPR036737">
    <property type="entry name" value="OmpA-like_sf"/>
</dbReference>
<accession>A0A7S7SLJ8</accession>
<dbReference type="InterPro" id="IPR006664">
    <property type="entry name" value="OMP_bac"/>
</dbReference>
<proteinExistence type="predicted"/>
<dbReference type="RefSeq" id="WP_194450183.1">
    <property type="nucleotide sequence ID" value="NZ_CP063849.1"/>
</dbReference>
<dbReference type="Pfam" id="PF22352">
    <property type="entry name" value="K319L-like_PKD"/>
    <property type="match status" value="2"/>
</dbReference>
<dbReference type="CDD" id="cd07185">
    <property type="entry name" value="OmpA_C-like"/>
    <property type="match status" value="1"/>
</dbReference>
<dbReference type="SUPFAM" id="SSF49299">
    <property type="entry name" value="PKD domain"/>
    <property type="match status" value="1"/>
</dbReference>
<dbReference type="GO" id="GO:0009279">
    <property type="term" value="C:cell outer membrane"/>
    <property type="evidence" value="ECO:0007669"/>
    <property type="project" value="UniProtKB-SubCell"/>
</dbReference>
<feature type="chain" id="PRO_5032357819" evidence="6">
    <location>
        <begin position="22"/>
        <end position="1002"/>
    </location>
</feature>
<reference evidence="8 9" key="1">
    <citation type="submission" date="2020-10" db="EMBL/GenBank/DDBJ databases">
        <title>Complete genome sequence of Paludibaculum fermentans P105T, a facultatively anaerobic acidobacterium capable of dissimilatory Fe(III) reduction.</title>
        <authorList>
            <person name="Dedysh S.N."/>
            <person name="Beletsky A.V."/>
            <person name="Kulichevskaya I.S."/>
            <person name="Mardanov A.V."/>
            <person name="Ravin N.V."/>
        </authorList>
    </citation>
    <scope>NUCLEOTIDE SEQUENCE [LARGE SCALE GENOMIC DNA]</scope>
    <source>
        <strain evidence="8 9">P105</strain>
    </source>
</reference>
<evidence type="ECO:0000256" key="2">
    <source>
        <dbReference type="ARBA" id="ARBA00023136"/>
    </source>
</evidence>
<evidence type="ECO:0000313" key="8">
    <source>
        <dbReference type="EMBL" id="QOY88521.1"/>
    </source>
</evidence>